<feature type="repeat" description="TPR" evidence="1">
    <location>
        <begin position="180"/>
        <end position="213"/>
    </location>
</feature>
<organism evidence="2 3">
    <name type="scientific">Polaribacter cellanae</name>
    <dbReference type="NCBI Taxonomy" id="2818493"/>
    <lineage>
        <taxon>Bacteria</taxon>
        <taxon>Pseudomonadati</taxon>
        <taxon>Bacteroidota</taxon>
        <taxon>Flavobacteriia</taxon>
        <taxon>Flavobacteriales</taxon>
        <taxon>Flavobacteriaceae</taxon>
    </lineage>
</organism>
<dbReference type="PROSITE" id="PS50005">
    <property type="entry name" value="TPR"/>
    <property type="match status" value="1"/>
</dbReference>
<name>A0A975CTA8_9FLAO</name>
<dbReference type="AlphaFoldDB" id="A0A975CTA8"/>
<proteinExistence type="predicted"/>
<dbReference type="KEGG" id="pcea:J3359_05160"/>
<dbReference type="Pfam" id="PF00515">
    <property type="entry name" value="TPR_1"/>
    <property type="match status" value="1"/>
</dbReference>
<reference evidence="2 3" key="1">
    <citation type="submission" date="2021-03" db="EMBL/GenBank/DDBJ databases">
        <title>Complete genome of Polaribacter_sp.SM13.</title>
        <authorList>
            <person name="Jeong S.W."/>
            <person name="Bae J.W."/>
        </authorList>
    </citation>
    <scope>NUCLEOTIDE SEQUENCE [LARGE SCALE GENOMIC DNA]</scope>
    <source>
        <strain evidence="2 3">SM13</strain>
    </source>
</reference>
<dbReference type="Gene3D" id="1.25.40.10">
    <property type="entry name" value="Tetratricopeptide repeat domain"/>
    <property type="match status" value="1"/>
</dbReference>
<dbReference type="Proteomes" id="UP000663920">
    <property type="component" value="Chromosome"/>
</dbReference>
<protein>
    <submittedName>
        <fullName evidence="2">Tetratricopeptide repeat protein</fullName>
    </submittedName>
</protein>
<accession>A0A975CTA8</accession>
<evidence type="ECO:0000313" key="3">
    <source>
        <dbReference type="Proteomes" id="UP000663920"/>
    </source>
</evidence>
<dbReference type="SUPFAM" id="SSF48452">
    <property type="entry name" value="TPR-like"/>
    <property type="match status" value="1"/>
</dbReference>
<dbReference type="InterPro" id="IPR011990">
    <property type="entry name" value="TPR-like_helical_dom_sf"/>
</dbReference>
<evidence type="ECO:0000313" key="2">
    <source>
        <dbReference type="EMBL" id="QTE23667.1"/>
    </source>
</evidence>
<dbReference type="InterPro" id="IPR019734">
    <property type="entry name" value="TPR_rpt"/>
</dbReference>
<dbReference type="PROSITE" id="PS50293">
    <property type="entry name" value="TPR_REGION"/>
    <property type="match status" value="1"/>
</dbReference>
<sequence>MKTYIYPLFLFILCIGCTSQKNSDEFIKATEGRYLFNENEVIEIYFKDKVLKAKWRGNNDIDLLKVNDSAFYMKELNEKMVFVSTPKMHIELAPKKEHNGVIYHFKKLNKSEKTPNEYFEAEEYDKALKAFLLVKEQDSLSPIIKERRINSIGYKLLKEGKAKKAVEIFKINIALHPKSSNVYDSTAEAYLVLNKKEKAIEYYKKALVINPENYNAKRAYKKLTEEK</sequence>
<dbReference type="EMBL" id="CP071869">
    <property type="protein sequence ID" value="QTE23667.1"/>
    <property type="molecule type" value="Genomic_DNA"/>
</dbReference>
<keyword evidence="1" id="KW-0802">TPR repeat</keyword>
<evidence type="ECO:0000256" key="1">
    <source>
        <dbReference type="PROSITE-ProRule" id="PRU00339"/>
    </source>
</evidence>
<dbReference type="SMART" id="SM00028">
    <property type="entry name" value="TPR"/>
    <property type="match status" value="2"/>
</dbReference>
<gene>
    <name evidence="2" type="ORF">J3359_05160</name>
</gene>
<dbReference type="RefSeq" id="WP_208079669.1">
    <property type="nucleotide sequence ID" value="NZ_CP071869.1"/>
</dbReference>
<keyword evidence="3" id="KW-1185">Reference proteome</keyword>